<dbReference type="GO" id="GO:0046872">
    <property type="term" value="F:metal ion binding"/>
    <property type="evidence" value="ECO:0007669"/>
    <property type="project" value="UniProtKB-KW"/>
</dbReference>
<evidence type="ECO:0000256" key="1">
    <source>
        <dbReference type="ARBA" id="ARBA00008056"/>
    </source>
</evidence>
<dbReference type="GO" id="GO:0016491">
    <property type="term" value="F:oxidoreductase activity"/>
    <property type="evidence" value="ECO:0007669"/>
    <property type="project" value="UniProtKB-KW"/>
</dbReference>
<dbReference type="SUPFAM" id="SSF51197">
    <property type="entry name" value="Clavaminate synthase-like"/>
    <property type="match status" value="1"/>
</dbReference>
<dbReference type="STRING" id="5601.A0A0D2CYF3"/>
<reference evidence="4 5" key="1">
    <citation type="submission" date="2015-01" db="EMBL/GenBank/DDBJ databases">
        <title>The Genome Sequence of Capronia semiimmersa CBS27337.</title>
        <authorList>
            <consortium name="The Broad Institute Genomics Platform"/>
            <person name="Cuomo C."/>
            <person name="de Hoog S."/>
            <person name="Gorbushina A."/>
            <person name="Stielow B."/>
            <person name="Teixiera M."/>
            <person name="Abouelleil A."/>
            <person name="Chapman S.B."/>
            <person name="Priest M."/>
            <person name="Young S.K."/>
            <person name="Wortman J."/>
            <person name="Nusbaum C."/>
            <person name="Birren B."/>
        </authorList>
    </citation>
    <scope>NUCLEOTIDE SEQUENCE [LARGE SCALE GENOMIC DNA]</scope>
    <source>
        <strain evidence="4 5">CBS 27337</strain>
    </source>
</reference>
<dbReference type="HOGENOM" id="CLU_010119_6_2_1"/>
<dbReference type="Gene3D" id="2.60.120.330">
    <property type="entry name" value="B-lactam Antibiotic, Isopenicillin N Synthase, Chain"/>
    <property type="match status" value="1"/>
</dbReference>
<dbReference type="PANTHER" id="PTHR47990">
    <property type="entry name" value="2-OXOGLUTARATE (2OG) AND FE(II)-DEPENDENT OXYGENASE SUPERFAMILY PROTEIN-RELATED"/>
    <property type="match status" value="1"/>
</dbReference>
<dbReference type="Proteomes" id="UP000054266">
    <property type="component" value="Unassembled WGS sequence"/>
</dbReference>
<keyword evidence="2" id="KW-0479">Metal-binding</keyword>
<protein>
    <recommendedName>
        <fullName evidence="3">Fe2OG dioxygenase domain-containing protein</fullName>
    </recommendedName>
</protein>
<dbReference type="AlphaFoldDB" id="A0A0D2CYF3"/>
<evidence type="ECO:0000256" key="2">
    <source>
        <dbReference type="RuleBase" id="RU003682"/>
    </source>
</evidence>
<dbReference type="InterPro" id="IPR050231">
    <property type="entry name" value="Iron_ascorbate_oxido_reductase"/>
</dbReference>
<organism evidence="4 5">
    <name type="scientific">Phialophora macrospora</name>
    <dbReference type="NCBI Taxonomy" id="1851006"/>
    <lineage>
        <taxon>Eukaryota</taxon>
        <taxon>Fungi</taxon>
        <taxon>Dikarya</taxon>
        <taxon>Ascomycota</taxon>
        <taxon>Pezizomycotina</taxon>
        <taxon>Eurotiomycetes</taxon>
        <taxon>Chaetothyriomycetidae</taxon>
        <taxon>Chaetothyriales</taxon>
        <taxon>Herpotrichiellaceae</taxon>
        <taxon>Phialophora</taxon>
    </lineage>
</organism>
<keyword evidence="2" id="KW-0560">Oxidoreductase</keyword>
<feature type="domain" description="Fe2OG dioxygenase" evidence="3">
    <location>
        <begin position="164"/>
        <end position="271"/>
    </location>
</feature>
<dbReference type="InterPro" id="IPR026992">
    <property type="entry name" value="DIOX_N"/>
</dbReference>
<keyword evidence="2" id="KW-0408">Iron</keyword>
<evidence type="ECO:0000259" key="3">
    <source>
        <dbReference type="PROSITE" id="PS51471"/>
    </source>
</evidence>
<dbReference type="InterPro" id="IPR027443">
    <property type="entry name" value="IPNS-like_sf"/>
</dbReference>
<evidence type="ECO:0000313" key="5">
    <source>
        <dbReference type="Proteomes" id="UP000054266"/>
    </source>
</evidence>
<accession>A0A0D2CYF3</accession>
<dbReference type="Pfam" id="PF14226">
    <property type="entry name" value="DIOX_N"/>
    <property type="match status" value="1"/>
</dbReference>
<dbReference type="EMBL" id="KN846957">
    <property type="protein sequence ID" value="KIW70246.1"/>
    <property type="molecule type" value="Genomic_DNA"/>
</dbReference>
<name>A0A0D2CYF3_9EURO</name>
<sequence>MADASSTSFPIIDISHIDDPESRLQLAQEITSACQQWGFLLLKGHPMLPSHIDELFSLGKEFFTLPEDQKAPYPITAQTIGYVGSFQDRAKDDKMSMWFGGGPPGTLDDNKAMLPPFWHDHTRKVEAFKHQCHDLIIKLLECFALALDLPDRNFFATAHEETVSQDSSFRMILYPARSEMPAFEGMGSRMAEHTDSGSVTLLFQRSAGLEVLSPSGRWVRAPHIQDCILVNLGDTLSFWSSGQLKATLHRVTFDSLSHNEERQTMAYFAKASPDTVLQPIFGQDKSDKYFTNGVELRPGMTLRELSTAVMHSIYGAAFQSSEKQAERVNVAASVNRQTAAV</sequence>
<dbReference type="GO" id="GO:0044283">
    <property type="term" value="P:small molecule biosynthetic process"/>
    <property type="evidence" value="ECO:0007669"/>
    <property type="project" value="UniProtKB-ARBA"/>
</dbReference>
<dbReference type="PROSITE" id="PS51471">
    <property type="entry name" value="FE2OG_OXY"/>
    <property type="match status" value="1"/>
</dbReference>
<dbReference type="InterPro" id="IPR005123">
    <property type="entry name" value="Oxoglu/Fe-dep_dioxygenase_dom"/>
</dbReference>
<keyword evidence="5" id="KW-1185">Reference proteome</keyword>
<proteinExistence type="inferred from homology"/>
<comment type="similarity">
    <text evidence="1 2">Belongs to the iron/ascorbate-dependent oxidoreductase family.</text>
</comment>
<dbReference type="Pfam" id="PF03171">
    <property type="entry name" value="2OG-FeII_Oxy"/>
    <property type="match status" value="1"/>
</dbReference>
<dbReference type="InterPro" id="IPR044861">
    <property type="entry name" value="IPNS-like_FE2OG_OXY"/>
</dbReference>
<gene>
    <name evidence="4" type="ORF">PV04_02534</name>
</gene>
<evidence type="ECO:0000313" key="4">
    <source>
        <dbReference type="EMBL" id="KIW70246.1"/>
    </source>
</evidence>